<organism evidence="2 3">
    <name type="scientific">Ziziphus jujuba</name>
    <name type="common">Chinese jujube</name>
    <name type="synonym">Ziziphus sativa</name>
    <dbReference type="NCBI Taxonomy" id="326968"/>
    <lineage>
        <taxon>Eukaryota</taxon>
        <taxon>Viridiplantae</taxon>
        <taxon>Streptophyta</taxon>
        <taxon>Embryophyta</taxon>
        <taxon>Tracheophyta</taxon>
        <taxon>Spermatophyta</taxon>
        <taxon>Magnoliopsida</taxon>
        <taxon>eudicotyledons</taxon>
        <taxon>Gunneridae</taxon>
        <taxon>Pentapetalae</taxon>
        <taxon>rosids</taxon>
        <taxon>fabids</taxon>
        <taxon>Rosales</taxon>
        <taxon>Rhamnaceae</taxon>
        <taxon>Paliureae</taxon>
        <taxon>Ziziphus</taxon>
    </lineage>
</organism>
<dbReference type="InParanoid" id="A0A6P4AUT0"/>
<accession>A0A6P4AUT0</accession>
<dbReference type="GO" id="GO:0016740">
    <property type="term" value="F:transferase activity"/>
    <property type="evidence" value="ECO:0007669"/>
    <property type="project" value="UniProtKB-KW"/>
</dbReference>
<reference evidence="3" key="1">
    <citation type="submission" date="2025-08" db="UniProtKB">
        <authorList>
            <consortium name="RefSeq"/>
        </authorList>
    </citation>
    <scope>IDENTIFICATION</scope>
    <source>
        <tissue evidence="3">Seedling</tissue>
    </source>
</reference>
<proteinExistence type="predicted"/>
<evidence type="ECO:0000313" key="2">
    <source>
        <dbReference type="Proteomes" id="UP001652623"/>
    </source>
</evidence>
<evidence type="ECO:0000313" key="3">
    <source>
        <dbReference type="RefSeq" id="XP_015889835.2"/>
    </source>
</evidence>
<dbReference type="InterPro" id="IPR023213">
    <property type="entry name" value="CAT-like_dom_sf"/>
</dbReference>
<evidence type="ECO:0000256" key="1">
    <source>
        <dbReference type="ARBA" id="ARBA00022679"/>
    </source>
</evidence>
<dbReference type="FunCoup" id="A0A6P4AUT0">
    <property type="interactions" value="252"/>
</dbReference>
<gene>
    <name evidence="3" type="primary">LOC107424524</name>
</gene>
<keyword evidence="2" id="KW-1185">Reference proteome</keyword>
<dbReference type="InterPro" id="IPR051283">
    <property type="entry name" value="Sec_Metabolite_Acyltrans"/>
</dbReference>
<dbReference type="KEGG" id="zju:107424524"/>
<dbReference type="AlphaFoldDB" id="A0A6P4AUT0"/>
<dbReference type="Gene3D" id="3.30.559.10">
    <property type="entry name" value="Chloramphenicol acetyltransferase-like domain"/>
    <property type="match status" value="2"/>
</dbReference>
<keyword evidence="1" id="KW-0808">Transferase</keyword>
<dbReference type="PANTHER" id="PTHR31896:SF39">
    <property type="entry name" value="PROTEIN ENHANCED PSEUDOMONAS SUSCEPTIBILITY 1-LIKE"/>
    <property type="match status" value="1"/>
</dbReference>
<name>A0A6P4AUT0_ZIZJJ</name>
<protein>
    <submittedName>
        <fullName evidence="3">Protein ENHANCED PSEUDOMONAS SUSCEPTIBILITY 1</fullName>
    </submittedName>
</protein>
<dbReference type="PANTHER" id="PTHR31896">
    <property type="entry name" value="FAMILY REGULATORY PROTEIN, PUTATIVE (AFU_ORTHOLOGUE AFUA_3G14730)-RELATED"/>
    <property type="match status" value="1"/>
</dbReference>
<sequence>MTLKNIRIISTATILPRNHHQNEFAQRMELTPWDLQLLLVNPTQRGLLFHKPNNSGFIQHLEATLSKTLDIFYPLAGRLSLIQNDDNTSSFFLHCNGEGVDFVHAVVDDGITVTDILNPLNVPHHILHSLFPLNGILNLHGISKPLLAVQVTELEDGIFIACTMNHSVADGTSFWNFFNTWSQISRAGVDDDDDDVVFKQFEVSQVTPPLVFDRQFLEGVVELPVRIPFSNDQIRTLMVMRSTDQPALEHRMFHFSKERIAELKAKANAEMGSDKISSLQALLGHLWVSVTRNRNLNADQEVVYMIMLGLRNRIEPKLPEQYLGNCATAGVVKTTAGELLKKGSGWAASQINKMIASQTSAEAKKRLEGWAKNPILVSAGQVIETVKVVFTGSSHRFDVYGNDFGWGRPIAVRTGPGNASDGKLTVFAGAEEGTIDFEACFLPETTQAMADDAEFMKTVDV</sequence>
<dbReference type="GeneID" id="107424524"/>
<dbReference type="Pfam" id="PF02458">
    <property type="entry name" value="Transferase"/>
    <property type="match status" value="1"/>
</dbReference>
<dbReference type="Proteomes" id="UP001652623">
    <property type="component" value="Chromosome 7"/>
</dbReference>
<dbReference type="RefSeq" id="XP_015889835.2">
    <property type="nucleotide sequence ID" value="XM_016034349.4"/>
</dbReference>